<gene>
    <name evidence="7" type="ORF">EJP69_20610</name>
</gene>
<accession>A0A3S0J4I4</accession>
<protein>
    <submittedName>
        <fullName evidence="7">Nitroreductase family protein</fullName>
    </submittedName>
</protein>
<evidence type="ECO:0000313" key="7">
    <source>
        <dbReference type="EMBL" id="RTQ33085.1"/>
    </source>
</evidence>
<keyword evidence="5" id="KW-0560">Oxidoreductase</keyword>
<sequence>MQKQDTSPLWTAFQDVNRRRRAIREFAPAALPDADVRAVLEEAARAPSSGNLQPYQLHWVREPALKARLAEACSGQRAAVSAPTLVIVAASREIALRTASQQLSYVEASSSLPERSKDYHRGQVKMFRRVLELGSWALWTPLAALAALVRPSLALLPIGHLGSRSWAARNASFAAQTLMLAAAARGIDSCPMEGFSAPRICQILGLPRGTVIPVVIALGHRAEKARLEHQWRREWPDLVVEH</sequence>
<dbReference type="Pfam" id="PF00881">
    <property type="entry name" value="Nitroreductase"/>
    <property type="match status" value="1"/>
</dbReference>
<dbReference type="RefSeq" id="WP_126472313.1">
    <property type="nucleotide sequence ID" value="NZ_RXOE01000005.1"/>
</dbReference>
<organism evidence="7 8">
    <name type="scientific">Variovorax gossypii</name>
    <dbReference type="NCBI Taxonomy" id="1679495"/>
    <lineage>
        <taxon>Bacteria</taxon>
        <taxon>Pseudomonadati</taxon>
        <taxon>Pseudomonadota</taxon>
        <taxon>Betaproteobacteria</taxon>
        <taxon>Burkholderiales</taxon>
        <taxon>Comamonadaceae</taxon>
        <taxon>Variovorax</taxon>
    </lineage>
</organism>
<reference evidence="7 8" key="1">
    <citation type="submission" date="2018-12" db="EMBL/GenBank/DDBJ databases">
        <title>The genome of Variovorax gossypii DSM 100435.</title>
        <authorList>
            <person name="Gao J."/>
            <person name="Sun J."/>
        </authorList>
    </citation>
    <scope>NUCLEOTIDE SEQUENCE [LARGE SCALE GENOMIC DNA]</scope>
    <source>
        <strain evidence="7 8">DSM 100435</strain>
    </source>
</reference>
<dbReference type="GO" id="GO:0016491">
    <property type="term" value="F:oxidoreductase activity"/>
    <property type="evidence" value="ECO:0007669"/>
    <property type="project" value="UniProtKB-KW"/>
</dbReference>
<dbReference type="InterPro" id="IPR000415">
    <property type="entry name" value="Nitroreductase-like"/>
</dbReference>
<evidence type="ECO:0000256" key="5">
    <source>
        <dbReference type="ARBA" id="ARBA00023002"/>
    </source>
</evidence>
<keyword evidence="4" id="KW-0288">FMN</keyword>
<comment type="similarity">
    <text evidence="2">Belongs to the nitroreductase family.</text>
</comment>
<evidence type="ECO:0000256" key="2">
    <source>
        <dbReference type="ARBA" id="ARBA00007118"/>
    </source>
</evidence>
<name>A0A3S0J4I4_9BURK</name>
<comment type="cofactor">
    <cofactor evidence="1">
        <name>FMN</name>
        <dbReference type="ChEBI" id="CHEBI:58210"/>
    </cofactor>
</comment>
<dbReference type="AlphaFoldDB" id="A0A3S0J4I4"/>
<evidence type="ECO:0000259" key="6">
    <source>
        <dbReference type="Pfam" id="PF00881"/>
    </source>
</evidence>
<evidence type="ECO:0000256" key="1">
    <source>
        <dbReference type="ARBA" id="ARBA00001917"/>
    </source>
</evidence>
<evidence type="ECO:0000256" key="4">
    <source>
        <dbReference type="ARBA" id="ARBA00022643"/>
    </source>
</evidence>
<dbReference type="EMBL" id="RXOE01000005">
    <property type="protein sequence ID" value="RTQ33085.1"/>
    <property type="molecule type" value="Genomic_DNA"/>
</dbReference>
<comment type="caution">
    <text evidence="7">The sequence shown here is derived from an EMBL/GenBank/DDBJ whole genome shotgun (WGS) entry which is preliminary data.</text>
</comment>
<dbReference type="SUPFAM" id="SSF55469">
    <property type="entry name" value="FMN-dependent nitroreductase-like"/>
    <property type="match status" value="1"/>
</dbReference>
<evidence type="ECO:0000256" key="3">
    <source>
        <dbReference type="ARBA" id="ARBA00022630"/>
    </source>
</evidence>
<evidence type="ECO:0000313" key="8">
    <source>
        <dbReference type="Proteomes" id="UP000267418"/>
    </source>
</evidence>
<dbReference type="Proteomes" id="UP000267418">
    <property type="component" value="Unassembled WGS sequence"/>
</dbReference>
<dbReference type="InterPro" id="IPR029479">
    <property type="entry name" value="Nitroreductase"/>
</dbReference>
<keyword evidence="3" id="KW-0285">Flavoprotein</keyword>
<dbReference type="OrthoDB" id="9773807at2"/>
<dbReference type="Gene3D" id="3.40.109.10">
    <property type="entry name" value="NADH Oxidase"/>
    <property type="match status" value="1"/>
</dbReference>
<feature type="domain" description="Nitroreductase" evidence="6">
    <location>
        <begin position="18"/>
        <end position="220"/>
    </location>
</feature>
<dbReference type="PANTHER" id="PTHR43673:SF2">
    <property type="entry name" value="NITROREDUCTASE"/>
    <property type="match status" value="1"/>
</dbReference>
<proteinExistence type="inferred from homology"/>
<keyword evidence="8" id="KW-1185">Reference proteome</keyword>
<dbReference type="PANTHER" id="PTHR43673">
    <property type="entry name" value="NAD(P)H NITROREDUCTASE YDGI-RELATED"/>
    <property type="match status" value="1"/>
</dbReference>